<evidence type="ECO:0000313" key="2">
    <source>
        <dbReference type="EMBL" id="MED6203532.1"/>
    </source>
</evidence>
<feature type="compositionally biased region" description="Basic residues" evidence="1">
    <location>
        <begin position="227"/>
        <end position="236"/>
    </location>
</feature>
<comment type="caution">
    <text evidence="2">The sequence shown here is derived from an EMBL/GenBank/DDBJ whole genome shotgun (WGS) entry which is preliminary data.</text>
</comment>
<accession>A0ABU6XZ51</accession>
<protein>
    <submittedName>
        <fullName evidence="2">Uncharacterized protein</fullName>
    </submittedName>
</protein>
<dbReference type="Proteomes" id="UP001341840">
    <property type="component" value="Unassembled WGS sequence"/>
</dbReference>
<reference evidence="2 3" key="1">
    <citation type="journal article" date="2023" name="Plants (Basel)">
        <title>Bridging the Gap: Combining Genomics and Transcriptomics Approaches to Understand Stylosanthes scabra, an Orphan Legume from the Brazilian Caatinga.</title>
        <authorList>
            <person name="Ferreira-Neto J.R.C."/>
            <person name="da Silva M.D."/>
            <person name="Binneck E."/>
            <person name="de Melo N.F."/>
            <person name="da Silva R.H."/>
            <person name="de Melo A.L.T.M."/>
            <person name="Pandolfi V."/>
            <person name="Bustamante F.O."/>
            <person name="Brasileiro-Vidal A.C."/>
            <person name="Benko-Iseppon A.M."/>
        </authorList>
    </citation>
    <scope>NUCLEOTIDE SEQUENCE [LARGE SCALE GENOMIC DNA]</scope>
    <source>
        <tissue evidence="2">Leaves</tissue>
    </source>
</reference>
<evidence type="ECO:0000256" key="1">
    <source>
        <dbReference type="SAM" id="MobiDB-lite"/>
    </source>
</evidence>
<dbReference type="EMBL" id="JASCZI010241657">
    <property type="protein sequence ID" value="MED6203532.1"/>
    <property type="molecule type" value="Genomic_DNA"/>
</dbReference>
<evidence type="ECO:0000313" key="3">
    <source>
        <dbReference type="Proteomes" id="UP001341840"/>
    </source>
</evidence>
<keyword evidence="3" id="KW-1185">Reference proteome</keyword>
<sequence>MALATDFLEDFGSKKLGWCFNVYLIWLWEVPDKNNEERSIVLIWSSKIFRLLVDNPSTIVRIGQISSGSSVRYVDEIKRGKSTVKTIEEVAKSTEKCDVWIVGTIVVVNATKDSWHLAIGEEEYLPTLNNMLERRLLFRINMKSTNINQRDRVYTVSNICDDKDILKSNHAKEITEDASLNNNDSLEDAATSVRYKTPAKNNPGEMRSGENFIDDQKEEGQLSINKFSRKGVKRQKNQNNIKDN</sequence>
<feature type="region of interest" description="Disordered" evidence="1">
    <location>
        <begin position="183"/>
        <end position="244"/>
    </location>
</feature>
<organism evidence="2 3">
    <name type="scientific">Stylosanthes scabra</name>
    <dbReference type="NCBI Taxonomy" id="79078"/>
    <lineage>
        <taxon>Eukaryota</taxon>
        <taxon>Viridiplantae</taxon>
        <taxon>Streptophyta</taxon>
        <taxon>Embryophyta</taxon>
        <taxon>Tracheophyta</taxon>
        <taxon>Spermatophyta</taxon>
        <taxon>Magnoliopsida</taxon>
        <taxon>eudicotyledons</taxon>
        <taxon>Gunneridae</taxon>
        <taxon>Pentapetalae</taxon>
        <taxon>rosids</taxon>
        <taxon>fabids</taxon>
        <taxon>Fabales</taxon>
        <taxon>Fabaceae</taxon>
        <taxon>Papilionoideae</taxon>
        <taxon>50 kb inversion clade</taxon>
        <taxon>dalbergioids sensu lato</taxon>
        <taxon>Dalbergieae</taxon>
        <taxon>Pterocarpus clade</taxon>
        <taxon>Stylosanthes</taxon>
    </lineage>
</organism>
<name>A0ABU6XZ51_9FABA</name>
<gene>
    <name evidence="2" type="ORF">PIB30_000620</name>
</gene>
<proteinExistence type="predicted"/>